<evidence type="ECO:0000256" key="1">
    <source>
        <dbReference type="ARBA" id="ARBA00022729"/>
    </source>
</evidence>
<organism evidence="2 3">
    <name type="scientific">Kordia algicida OT-1</name>
    <dbReference type="NCBI Taxonomy" id="391587"/>
    <lineage>
        <taxon>Bacteria</taxon>
        <taxon>Pseudomonadati</taxon>
        <taxon>Bacteroidota</taxon>
        <taxon>Flavobacteriia</taxon>
        <taxon>Flavobacteriales</taxon>
        <taxon>Flavobacteriaceae</taxon>
        <taxon>Kordia</taxon>
    </lineage>
</organism>
<dbReference type="AlphaFoldDB" id="A9DMK5"/>
<accession>A9DMK5</accession>
<dbReference type="eggNOG" id="COG5434">
    <property type="taxonomic scope" value="Bacteria"/>
</dbReference>
<reference evidence="2 3" key="1">
    <citation type="journal article" date="2011" name="J. Bacteriol.">
        <title>Genome sequence of the algicidal bacterium Kordia algicida OT-1.</title>
        <authorList>
            <person name="Lee H.S."/>
            <person name="Kang S.G."/>
            <person name="Kwon K.K."/>
            <person name="Lee J.H."/>
            <person name="Kim S.J."/>
        </authorList>
    </citation>
    <scope>NUCLEOTIDE SEQUENCE [LARGE SCALE GENOMIC DNA]</scope>
    <source>
        <strain evidence="2 3">OT-1</strain>
    </source>
</reference>
<protein>
    <submittedName>
        <fullName evidence="2">CHU large protein uncharacterized</fullName>
    </submittedName>
</protein>
<proteinExistence type="predicted"/>
<dbReference type="Gene3D" id="2.60.120.200">
    <property type="match status" value="1"/>
</dbReference>
<comment type="caution">
    <text evidence="2">The sequence shown here is derived from an EMBL/GenBank/DDBJ whole genome shotgun (WGS) entry which is preliminary data.</text>
</comment>
<dbReference type="GO" id="GO:0005975">
    <property type="term" value="P:carbohydrate metabolic process"/>
    <property type="evidence" value="ECO:0007669"/>
    <property type="project" value="UniProtKB-ARBA"/>
</dbReference>
<dbReference type="InterPro" id="IPR026444">
    <property type="entry name" value="Secre_tail"/>
</dbReference>
<sequence>MESLTMKRMFTIILLIVGVSTMIAQPSSDGFYLDGVDDYIVVPNTTNINSTTTNNRTYETYFKVTSTSNRQMIFKEGAGTRAVIAYVENGYLIMGAYNRADYTPQWQGTYYRKPISANTWYHFAFVFDNAQPGNATTNPMNASANTALKWYLDGVLQTELSGYQVGGHNTFRIGYKNESLRFPTCGSWTTSGTSEYCFGSISNDGGGNEYYFQGNIWGFRIWNDVRTVTEINDNKDVLISSVGTDDLVAALDGDTLTYLNSSDNPVEADASNITSITWSATAASNDWNTAANWDGGIVPDASELESVIIPSSTNYPVITSHIKVGKIQVAATASVTVNAGATLDVYYDLTNNGTITIEDDGALLSRENRNVKGSGNFIVKRDSPNYADRYFYSYWSTPVAETDATIATIFPNVGGYDYYWNASATNAFWNNDHTDMEVGRGYALRANHLDVETAVFDGTVNNGNITEPVYYTVDPDTGESGYNIIGNPYPSAIDWQSFQKDNSDVIEGTVYYWRQTDAPIGDNLASDYIEYNNTGANPLGAADGNIGTAQGFAVQAKAGGGTVTFKNTHRVVANNTQFFRPNNGTDGLITPESTVATESSNSQTDGRLSLRMSGGGLYATQLLGFIPEGTEAYDNTYDGPFINEGASIEFYSYIIDSKMSIQALPELTNQSMEIPLGYQVVSSGTYTIQIDAEYISDDFDIVLEDRYESTFTDLRQTSYTFTTNPTEENDRFFLKVQYRNTLSVEDLIIPDDEINALFTNNVLVTVTNYKDLKTISLYDISGKKLVESEYTQALQLPKLSQGIYLVSYVSEKGKLVTKKLIKN</sequence>
<name>A9DMK5_9FLAO</name>
<keyword evidence="1" id="KW-0732">Signal</keyword>
<dbReference type="Proteomes" id="UP000002945">
    <property type="component" value="Unassembled WGS sequence"/>
</dbReference>
<dbReference type="EMBL" id="ABIB01000002">
    <property type="protein sequence ID" value="EDP97728.1"/>
    <property type="molecule type" value="Genomic_DNA"/>
</dbReference>
<evidence type="ECO:0000313" key="2">
    <source>
        <dbReference type="EMBL" id="EDP97728.1"/>
    </source>
</evidence>
<gene>
    <name evidence="2" type="ORF">KAOT1_21237</name>
</gene>
<evidence type="ECO:0000313" key="3">
    <source>
        <dbReference type="Proteomes" id="UP000002945"/>
    </source>
</evidence>
<keyword evidence="3" id="KW-1185">Reference proteome</keyword>
<dbReference type="SUPFAM" id="SSF49899">
    <property type="entry name" value="Concanavalin A-like lectins/glucanases"/>
    <property type="match status" value="1"/>
</dbReference>
<dbReference type="InterPro" id="IPR013320">
    <property type="entry name" value="ConA-like_dom_sf"/>
</dbReference>
<dbReference type="GO" id="GO:0004553">
    <property type="term" value="F:hydrolase activity, hydrolyzing O-glycosyl compounds"/>
    <property type="evidence" value="ECO:0007669"/>
    <property type="project" value="UniProtKB-ARBA"/>
</dbReference>
<dbReference type="eggNOG" id="COG1345">
    <property type="taxonomic scope" value="Bacteria"/>
</dbReference>
<dbReference type="HOGENOM" id="CLU_343819_0_0_10"/>
<dbReference type="NCBIfam" id="TIGR04183">
    <property type="entry name" value="Por_Secre_tail"/>
    <property type="match status" value="1"/>
</dbReference>
<dbReference type="STRING" id="391587.KAOT1_21237"/>